<dbReference type="SUPFAM" id="SSF55729">
    <property type="entry name" value="Acyl-CoA N-acyltransferases (Nat)"/>
    <property type="match status" value="1"/>
</dbReference>
<sequence>MSILANLLIRPMHIDDYEQVATLWQHIDGFYIRSIDDSKDGIARFLARNPNTSVVAVIKDNESGAERVIGSILCGHDGRYGSLYHVCVHKDFRQMGIGSQMVEAALNALKKEQISSISLIAFSENTIGNAFWKKQGWASKPNANRYEFSLNPANISHKIHDPNPK</sequence>
<accession>V8CKC0</accession>
<gene>
    <name evidence="4" type="ORF">HMPREF2087_00736</name>
</gene>
<dbReference type="InterPro" id="IPR000182">
    <property type="entry name" value="GNAT_dom"/>
</dbReference>
<evidence type="ECO:0000259" key="3">
    <source>
        <dbReference type="PROSITE" id="PS51186"/>
    </source>
</evidence>
<keyword evidence="5" id="KW-1185">Reference proteome</keyword>
<dbReference type="HOGENOM" id="CLU_013985_34_1_7"/>
<protein>
    <recommendedName>
        <fullName evidence="3">N-acetyltransferase domain-containing protein</fullName>
    </recommendedName>
</protein>
<keyword evidence="1" id="KW-0808">Transferase</keyword>
<proteinExistence type="predicted"/>
<organism evidence="4 5">
    <name type="scientific">Helicobacter canis NCTC 12740</name>
    <dbReference type="NCBI Taxonomy" id="1357399"/>
    <lineage>
        <taxon>Bacteria</taxon>
        <taxon>Pseudomonadati</taxon>
        <taxon>Campylobacterota</taxon>
        <taxon>Epsilonproteobacteria</taxon>
        <taxon>Campylobacterales</taxon>
        <taxon>Helicobacteraceae</taxon>
        <taxon>Helicobacter</taxon>
    </lineage>
</organism>
<dbReference type="CDD" id="cd04301">
    <property type="entry name" value="NAT_SF"/>
    <property type="match status" value="1"/>
</dbReference>
<dbReference type="PANTHER" id="PTHR43877">
    <property type="entry name" value="AMINOALKYLPHOSPHONATE N-ACETYLTRANSFERASE-RELATED-RELATED"/>
    <property type="match status" value="1"/>
</dbReference>
<evidence type="ECO:0000313" key="4">
    <source>
        <dbReference type="EMBL" id="ETD27814.1"/>
    </source>
</evidence>
<dbReference type="eggNOG" id="COG0456">
    <property type="taxonomic scope" value="Bacteria"/>
</dbReference>
<feature type="domain" description="N-acetyltransferase" evidence="3">
    <location>
        <begin position="7"/>
        <end position="162"/>
    </location>
</feature>
<dbReference type="OrthoDB" id="1821130at2"/>
<evidence type="ECO:0000313" key="5">
    <source>
        <dbReference type="Proteomes" id="UP000018688"/>
    </source>
</evidence>
<dbReference type="Pfam" id="PF00583">
    <property type="entry name" value="Acetyltransf_1"/>
    <property type="match status" value="1"/>
</dbReference>
<dbReference type="GO" id="GO:0016747">
    <property type="term" value="F:acyltransferase activity, transferring groups other than amino-acyl groups"/>
    <property type="evidence" value="ECO:0007669"/>
    <property type="project" value="InterPro"/>
</dbReference>
<dbReference type="AlphaFoldDB" id="V8CKC0"/>
<dbReference type="RefSeq" id="WP_023929663.1">
    <property type="nucleotide sequence ID" value="NZ_KI669458.1"/>
</dbReference>
<evidence type="ECO:0000256" key="2">
    <source>
        <dbReference type="ARBA" id="ARBA00023315"/>
    </source>
</evidence>
<dbReference type="InterPro" id="IPR050832">
    <property type="entry name" value="Bact_Acetyltransf"/>
</dbReference>
<dbReference type="EMBL" id="AZJJ01000001">
    <property type="protein sequence ID" value="ETD27814.1"/>
    <property type="molecule type" value="Genomic_DNA"/>
</dbReference>
<dbReference type="Proteomes" id="UP000018688">
    <property type="component" value="Unassembled WGS sequence"/>
</dbReference>
<dbReference type="PROSITE" id="PS51186">
    <property type="entry name" value="GNAT"/>
    <property type="match status" value="1"/>
</dbReference>
<keyword evidence="2" id="KW-0012">Acyltransferase</keyword>
<dbReference type="STRING" id="1357399.HMPREF2087_00736"/>
<dbReference type="Gene3D" id="3.40.630.30">
    <property type="match status" value="1"/>
</dbReference>
<reference evidence="4 5" key="1">
    <citation type="submission" date="2013-10" db="EMBL/GenBank/DDBJ databases">
        <title>The Genome Sequence of Helicobacter canis NCTC 12740.</title>
        <authorList>
            <consortium name="The Broad Institute Genomics Platform"/>
            <person name="Earl A."/>
            <person name="Fox J.G."/>
            <person name="Shen Z."/>
            <person name="Young S.K."/>
            <person name="Zeng Q."/>
            <person name="Gargeya S."/>
            <person name="Fitzgerald M."/>
            <person name="Abouelleil A."/>
            <person name="Alvarado L."/>
            <person name="Chapman S.B."/>
            <person name="Gainer-Dewar J."/>
            <person name="Goldberg J."/>
            <person name="Griggs A."/>
            <person name="Gujja S."/>
            <person name="Hansen M."/>
            <person name="Howarth C."/>
            <person name="Imamovic A."/>
            <person name="Ireland A."/>
            <person name="Larimer J."/>
            <person name="McCowan C."/>
            <person name="Murphy C."/>
            <person name="Pearson M."/>
            <person name="Poon T.W."/>
            <person name="Priest M."/>
            <person name="Roberts A."/>
            <person name="Saif S."/>
            <person name="Shea T."/>
            <person name="Sykes S."/>
            <person name="Wortman J."/>
            <person name="Nusbaum C."/>
            <person name="Birren B."/>
        </authorList>
    </citation>
    <scope>NUCLEOTIDE SEQUENCE [LARGE SCALE GENOMIC DNA]</scope>
    <source>
        <strain evidence="4 5">NCTC 12740</strain>
    </source>
</reference>
<name>V8CKC0_9HELI</name>
<evidence type="ECO:0000256" key="1">
    <source>
        <dbReference type="ARBA" id="ARBA00022679"/>
    </source>
</evidence>
<dbReference type="PATRIC" id="fig|1357399.3.peg.773"/>
<comment type="caution">
    <text evidence="4">The sequence shown here is derived from an EMBL/GenBank/DDBJ whole genome shotgun (WGS) entry which is preliminary data.</text>
</comment>
<dbReference type="InterPro" id="IPR016181">
    <property type="entry name" value="Acyl_CoA_acyltransferase"/>
</dbReference>